<dbReference type="EMBL" id="KN840590">
    <property type="protein sequence ID" value="KIP04007.1"/>
    <property type="molecule type" value="Genomic_DNA"/>
</dbReference>
<sequence>MGAALQARPPWPLLVSSPSRRPHIHPHDQTFSCSTSPRPPRLPYRLASYAATPRHRPTSNTATHMSGTEARRTNNRYGLRANPAECGLGPNFHRCVVGLMVPAIATDSATPHNLYRSKSVRGRKFCTDPQFLLFIFSGYSIGSPLFTVLLHFLNCSPGRCKPCTLPCSSRGTLSRVGGIVTYHKEDYCINTYLVLGSTATM</sequence>
<evidence type="ECO:0000313" key="4">
    <source>
        <dbReference type="Proteomes" id="UP000053257"/>
    </source>
</evidence>
<keyword evidence="2" id="KW-1133">Transmembrane helix</keyword>
<evidence type="ECO:0000313" key="3">
    <source>
        <dbReference type="EMBL" id="KIP04007.1"/>
    </source>
</evidence>
<keyword evidence="2" id="KW-0812">Transmembrane</keyword>
<dbReference type="Proteomes" id="UP000053257">
    <property type="component" value="Unassembled WGS sequence"/>
</dbReference>
<feature type="transmembrane region" description="Helical" evidence="2">
    <location>
        <begin position="131"/>
        <end position="153"/>
    </location>
</feature>
<organism evidence="3 4">
    <name type="scientific">Phlebiopsis gigantea (strain 11061_1 CR5-6)</name>
    <name type="common">White-rot fungus</name>
    <name type="synonym">Peniophora gigantea</name>
    <dbReference type="NCBI Taxonomy" id="745531"/>
    <lineage>
        <taxon>Eukaryota</taxon>
        <taxon>Fungi</taxon>
        <taxon>Dikarya</taxon>
        <taxon>Basidiomycota</taxon>
        <taxon>Agaricomycotina</taxon>
        <taxon>Agaricomycetes</taxon>
        <taxon>Polyporales</taxon>
        <taxon>Phanerochaetaceae</taxon>
        <taxon>Phlebiopsis</taxon>
    </lineage>
</organism>
<protein>
    <submittedName>
        <fullName evidence="3">Uncharacterized protein</fullName>
    </submittedName>
</protein>
<proteinExistence type="predicted"/>
<dbReference type="HOGENOM" id="CLU_1360864_0_0_1"/>
<name>A0A0C3S2T4_PHLG1</name>
<keyword evidence="2" id="KW-0472">Membrane</keyword>
<accession>A0A0C3S2T4</accession>
<gene>
    <name evidence="3" type="ORF">PHLGIDRAFT_213227</name>
</gene>
<feature type="region of interest" description="Disordered" evidence="1">
    <location>
        <begin position="1"/>
        <end position="39"/>
    </location>
</feature>
<reference evidence="3 4" key="1">
    <citation type="journal article" date="2014" name="PLoS Genet.">
        <title>Analysis of the Phlebiopsis gigantea genome, transcriptome and secretome provides insight into its pioneer colonization strategies of wood.</title>
        <authorList>
            <person name="Hori C."/>
            <person name="Ishida T."/>
            <person name="Igarashi K."/>
            <person name="Samejima M."/>
            <person name="Suzuki H."/>
            <person name="Master E."/>
            <person name="Ferreira P."/>
            <person name="Ruiz-Duenas F.J."/>
            <person name="Held B."/>
            <person name="Canessa P."/>
            <person name="Larrondo L.F."/>
            <person name="Schmoll M."/>
            <person name="Druzhinina I.S."/>
            <person name="Kubicek C.P."/>
            <person name="Gaskell J.A."/>
            <person name="Kersten P."/>
            <person name="St John F."/>
            <person name="Glasner J."/>
            <person name="Sabat G."/>
            <person name="Splinter BonDurant S."/>
            <person name="Syed K."/>
            <person name="Yadav J."/>
            <person name="Mgbeahuruike A.C."/>
            <person name="Kovalchuk A."/>
            <person name="Asiegbu F.O."/>
            <person name="Lackner G."/>
            <person name="Hoffmeister D."/>
            <person name="Rencoret J."/>
            <person name="Gutierrez A."/>
            <person name="Sun H."/>
            <person name="Lindquist E."/>
            <person name="Barry K."/>
            <person name="Riley R."/>
            <person name="Grigoriev I.V."/>
            <person name="Henrissat B."/>
            <person name="Kues U."/>
            <person name="Berka R.M."/>
            <person name="Martinez A.T."/>
            <person name="Covert S.F."/>
            <person name="Blanchette R.A."/>
            <person name="Cullen D."/>
        </authorList>
    </citation>
    <scope>NUCLEOTIDE SEQUENCE [LARGE SCALE GENOMIC DNA]</scope>
    <source>
        <strain evidence="3 4">11061_1 CR5-6</strain>
    </source>
</reference>
<keyword evidence="4" id="KW-1185">Reference proteome</keyword>
<dbReference type="AlphaFoldDB" id="A0A0C3S2T4"/>
<evidence type="ECO:0000256" key="2">
    <source>
        <dbReference type="SAM" id="Phobius"/>
    </source>
</evidence>
<evidence type="ECO:0000256" key="1">
    <source>
        <dbReference type="SAM" id="MobiDB-lite"/>
    </source>
</evidence>